<keyword evidence="3" id="KW-0808">Transferase</keyword>
<organism evidence="3 4">
    <name type="scientific">Muribaculum gordoncarteri</name>
    <dbReference type="NCBI Taxonomy" id="2530390"/>
    <lineage>
        <taxon>Bacteria</taxon>
        <taxon>Pseudomonadati</taxon>
        <taxon>Bacteroidota</taxon>
        <taxon>Bacteroidia</taxon>
        <taxon>Bacteroidales</taxon>
        <taxon>Muribaculaceae</taxon>
        <taxon>Muribaculum</taxon>
    </lineage>
</organism>
<dbReference type="KEGG" id="mgod:E7746_12840"/>
<sequence>MAHISVTIITYNEEHRIEACLKSLQDIADEIIVVDSFSTDRTVEICNAYGCKVTQRRFPGYGAQRQYATSLTSYSYVLSIDADEVLSPALRSSLIKLKEEGFAHRVYEMSRLNFYCGQPVKHCGWYPDIQIRLFDKRYANWNLRDLSERVIFPDSLKPVLLDGDILHYRCSTPDEYRKVQNRHAALSSGIIKARRSSVPFFTPYIKGVKAFLECYISKGAILDGPEGRAISRESYRTAYMAYDLARRSLRKKQQ</sequence>
<dbReference type="InterPro" id="IPR001173">
    <property type="entry name" value="Glyco_trans_2-like"/>
</dbReference>
<comment type="similarity">
    <text evidence="1">Belongs to the glycosyltransferase 2 family. WaaE/KdtX subfamily.</text>
</comment>
<reference evidence="3 4" key="1">
    <citation type="submission" date="2019-02" db="EMBL/GenBank/DDBJ databases">
        <title>Isolation and identification of novel species under the genus Muribaculum.</title>
        <authorList>
            <person name="Miyake S."/>
            <person name="Ding Y."/>
            <person name="Low A."/>
            <person name="Soh M."/>
            <person name="Seedorf H."/>
        </authorList>
    </citation>
    <scope>NUCLEOTIDE SEQUENCE [LARGE SCALE GENOMIC DNA]</scope>
    <source>
        <strain evidence="3 4">TLL-A4</strain>
    </source>
</reference>
<feature type="domain" description="Glycosyltransferase 2-like" evidence="2">
    <location>
        <begin position="5"/>
        <end position="100"/>
    </location>
</feature>
<dbReference type="AlphaFoldDB" id="A0A4P7VQW8"/>
<dbReference type="EMBL" id="CP039393">
    <property type="protein sequence ID" value="QCD36703.1"/>
    <property type="molecule type" value="Genomic_DNA"/>
</dbReference>
<evidence type="ECO:0000313" key="4">
    <source>
        <dbReference type="Proteomes" id="UP000297031"/>
    </source>
</evidence>
<dbReference type="RefSeq" id="WP_136411057.1">
    <property type="nucleotide sequence ID" value="NZ_CP039393.1"/>
</dbReference>
<dbReference type="PANTHER" id="PTHR43630:SF2">
    <property type="entry name" value="GLYCOSYLTRANSFERASE"/>
    <property type="match status" value="1"/>
</dbReference>
<dbReference type="SUPFAM" id="SSF53448">
    <property type="entry name" value="Nucleotide-diphospho-sugar transferases"/>
    <property type="match status" value="1"/>
</dbReference>
<name>A0A4P7VQW8_9BACT</name>
<proteinExistence type="inferred from homology"/>
<evidence type="ECO:0000256" key="1">
    <source>
        <dbReference type="ARBA" id="ARBA00038494"/>
    </source>
</evidence>
<accession>A0A4P7VQW8</accession>
<keyword evidence="4" id="KW-1185">Reference proteome</keyword>
<dbReference type="OrthoDB" id="199095at2"/>
<gene>
    <name evidence="3" type="ORF">E7746_12840</name>
</gene>
<dbReference type="Pfam" id="PF00535">
    <property type="entry name" value="Glycos_transf_2"/>
    <property type="match status" value="1"/>
</dbReference>
<dbReference type="GO" id="GO:0016740">
    <property type="term" value="F:transferase activity"/>
    <property type="evidence" value="ECO:0007669"/>
    <property type="project" value="UniProtKB-KW"/>
</dbReference>
<protein>
    <submittedName>
        <fullName evidence="3">Glycosyltransferase family 2 protein</fullName>
    </submittedName>
</protein>
<dbReference type="PANTHER" id="PTHR43630">
    <property type="entry name" value="POLY-BETA-1,6-N-ACETYL-D-GLUCOSAMINE SYNTHASE"/>
    <property type="match status" value="1"/>
</dbReference>
<dbReference type="InterPro" id="IPR029044">
    <property type="entry name" value="Nucleotide-diphossugar_trans"/>
</dbReference>
<evidence type="ECO:0000313" key="3">
    <source>
        <dbReference type="EMBL" id="QCD36703.1"/>
    </source>
</evidence>
<dbReference type="Gene3D" id="3.90.550.10">
    <property type="entry name" value="Spore Coat Polysaccharide Biosynthesis Protein SpsA, Chain A"/>
    <property type="match status" value="1"/>
</dbReference>
<dbReference type="CDD" id="cd02511">
    <property type="entry name" value="Beta4Glucosyltransferase"/>
    <property type="match status" value="1"/>
</dbReference>
<dbReference type="Proteomes" id="UP000297031">
    <property type="component" value="Chromosome"/>
</dbReference>
<evidence type="ECO:0000259" key="2">
    <source>
        <dbReference type="Pfam" id="PF00535"/>
    </source>
</evidence>